<name>A0A9X2L5T9_9BACT</name>
<feature type="binding site" evidence="9">
    <location>
        <position position="150"/>
    </location>
    <ligand>
        <name>Mn(2+)</name>
        <dbReference type="ChEBI" id="CHEBI:29035"/>
    </ligand>
</feature>
<feature type="binding site" evidence="9">
    <location>
        <position position="174"/>
    </location>
    <ligand>
        <name>1-deoxy-D-xylulose 5-phosphate</name>
        <dbReference type="ChEBI" id="CHEBI:57792"/>
    </ligand>
</feature>
<dbReference type="Pfam" id="PF08436">
    <property type="entry name" value="DXP_redisom_C"/>
    <property type="match status" value="1"/>
</dbReference>
<comment type="catalytic activity">
    <reaction evidence="8">
        <text>2-C-methyl-D-erythritol 4-phosphate + NADP(+) = 1-deoxy-D-xylulose 5-phosphate + NADPH + H(+)</text>
        <dbReference type="Rhea" id="RHEA:13717"/>
        <dbReference type="ChEBI" id="CHEBI:15378"/>
        <dbReference type="ChEBI" id="CHEBI:57783"/>
        <dbReference type="ChEBI" id="CHEBI:57792"/>
        <dbReference type="ChEBI" id="CHEBI:58262"/>
        <dbReference type="ChEBI" id="CHEBI:58349"/>
        <dbReference type="EC" id="1.1.1.267"/>
    </reaction>
    <physiologicalReaction direction="right-to-left" evidence="8">
        <dbReference type="Rhea" id="RHEA:13719"/>
    </physiologicalReaction>
</comment>
<feature type="binding site" evidence="9">
    <location>
        <position position="122"/>
    </location>
    <ligand>
        <name>NADPH</name>
        <dbReference type="ChEBI" id="CHEBI:57783"/>
    </ligand>
</feature>
<feature type="domain" description="1-deoxy-D-xylulose 5-phosphate reductoisomerase C-terminal" evidence="11">
    <location>
        <begin position="144"/>
        <end position="227"/>
    </location>
</feature>
<evidence type="ECO:0000256" key="6">
    <source>
        <dbReference type="ARBA" id="ARBA00023211"/>
    </source>
</evidence>
<comment type="pathway">
    <text evidence="1 9">Isoprenoid biosynthesis; isopentenyl diphosphate biosynthesis via DXP pathway; isopentenyl diphosphate from 1-deoxy-D-xylulose 5-phosphate: step 1/6.</text>
</comment>
<dbReference type="FunFam" id="3.40.50.720:FF:000045">
    <property type="entry name" value="1-deoxy-D-xylulose 5-phosphate reductoisomerase"/>
    <property type="match status" value="1"/>
</dbReference>
<feature type="binding site" evidence="9">
    <location>
        <position position="149"/>
    </location>
    <ligand>
        <name>1-deoxy-D-xylulose 5-phosphate</name>
        <dbReference type="ChEBI" id="CHEBI:57792"/>
    </ligand>
</feature>
<dbReference type="InterPro" id="IPR003821">
    <property type="entry name" value="DXP_reductoisomerase"/>
</dbReference>
<comment type="function">
    <text evidence="9">Catalyzes the NADPH-dependent rearrangement and reduction of 1-deoxy-D-xylulose-5-phosphate (DXP) to 2-C-methyl-D-erythritol 4-phosphate (MEP).</text>
</comment>
<feature type="binding site" evidence="9">
    <location>
        <position position="123"/>
    </location>
    <ligand>
        <name>1-deoxy-D-xylulose 5-phosphate</name>
        <dbReference type="ChEBI" id="CHEBI:57792"/>
    </ligand>
</feature>
<feature type="binding site" evidence="9">
    <location>
        <position position="148"/>
    </location>
    <ligand>
        <name>Mn(2+)</name>
        <dbReference type="ChEBI" id="CHEBI:29035"/>
    </ligand>
</feature>
<keyword evidence="5 9" id="KW-0560">Oxidoreductase</keyword>
<feature type="binding site" evidence="9">
    <location>
        <position position="219"/>
    </location>
    <ligand>
        <name>1-deoxy-D-xylulose 5-phosphate</name>
        <dbReference type="ChEBI" id="CHEBI:57792"/>
    </ligand>
</feature>
<protein>
    <recommendedName>
        <fullName evidence="9">1-deoxy-D-xylulose 5-phosphate reductoisomerase</fullName>
        <shortName evidence="9">DXP reductoisomerase</shortName>
        <ecNumber evidence="9">1.1.1.267</ecNumber>
    </recommendedName>
    <alternativeName>
        <fullName evidence="9">1-deoxyxylulose-5-phosphate reductoisomerase</fullName>
    </alternativeName>
    <alternativeName>
        <fullName evidence="9">2-C-methyl-D-erythritol 4-phosphate synthase</fullName>
    </alternativeName>
</protein>
<evidence type="ECO:0000256" key="9">
    <source>
        <dbReference type="HAMAP-Rule" id="MF_00183"/>
    </source>
</evidence>
<feature type="binding site" evidence="9">
    <location>
        <position position="12"/>
    </location>
    <ligand>
        <name>NADPH</name>
        <dbReference type="ChEBI" id="CHEBI:57783"/>
    </ligand>
</feature>
<keyword evidence="9" id="KW-0460">Magnesium</keyword>
<evidence type="ECO:0000313" key="13">
    <source>
        <dbReference type="EMBL" id="MCP9292792.1"/>
    </source>
</evidence>
<feature type="binding site" evidence="9">
    <location>
        <position position="219"/>
    </location>
    <ligand>
        <name>Mn(2+)</name>
        <dbReference type="ChEBI" id="CHEBI:29035"/>
    </ligand>
</feature>
<dbReference type="InterPro" id="IPR036169">
    <property type="entry name" value="DXPR_C_sf"/>
</dbReference>
<evidence type="ECO:0000313" key="14">
    <source>
        <dbReference type="Proteomes" id="UP001139125"/>
    </source>
</evidence>
<evidence type="ECO:0000256" key="1">
    <source>
        <dbReference type="ARBA" id="ARBA00005094"/>
    </source>
</evidence>
<evidence type="ECO:0000256" key="2">
    <source>
        <dbReference type="ARBA" id="ARBA00006825"/>
    </source>
</evidence>
<comment type="caution">
    <text evidence="13">The sequence shown here is derived from an EMBL/GenBank/DDBJ whole genome shotgun (WGS) entry which is preliminary data.</text>
</comment>
<dbReference type="Pfam" id="PF02670">
    <property type="entry name" value="DXP_reductoisom"/>
    <property type="match status" value="1"/>
</dbReference>
<feature type="binding site" evidence="9">
    <location>
        <position position="210"/>
    </location>
    <ligand>
        <name>1-deoxy-D-xylulose 5-phosphate</name>
        <dbReference type="ChEBI" id="CHEBI:57792"/>
    </ligand>
</feature>
<dbReference type="SUPFAM" id="SSF69055">
    <property type="entry name" value="1-deoxy-D-xylulose-5-phosphate reductoisomerase, C-terminal domain"/>
    <property type="match status" value="1"/>
</dbReference>
<dbReference type="InterPro" id="IPR036291">
    <property type="entry name" value="NAD(P)-bd_dom_sf"/>
</dbReference>
<feature type="binding site" evidence="9">
    <location>
        <position position="216"/>
    </location>
    <ligand>
        <name>1-deoxy-D-xylulose 5-phosphate</name>
        <dbReference type="ChEBI" id="CHEBI:57792"/>
    </ligand>
</feature>
<evidence type="ECO:0000259" key="11">
    <source>
        <dbReference type="Pfam" id="PF08436"/>
    </source>
</evidence>
<dbReference type="EC" id="1.1.1.267" evidence="9"/>
<dbReference type="EMBL" id="JANDBC010000003">
    <property type="protein sequence ID" value="MCP9292792.1"/>
    <property type="molecule type" value="Genomic_DNA"/>
</dbReference>
<organism evidence="13 14">
    <name type="scientific">Gracilimonas sediminicola</name>
    <dbReference type="NCBI Taxonomy" id="2952158"/>
    <lineage>
        <taxon>Bacteria</taxon>
        <taxon>Pseudomonadati</taxon>
        <taxon>Balneolota</taxon>
        <taxon>Balneolia</taxon>
        <taxon>Balneolales</taxon>
        <taxon>Balneolaceae</taxon>
        <taxon>Gracilimonas</taxon>
    </lineage>
</organism>
<dbReference type="Pfam" id="PF13288">
    <property type="entry name" value="DXPR_C"/>
    <property type="match status" value="1"/>
</dbReference>
<dbReference type="InterPro" id="IPR013644">
    <property type="entry name" value="DXP_reductoisomerase_C"/>
</dbReference>
<feature type="binding site" evidence="9">
    <location>
        <position position="197"/>
    </location>
    <ligand>
        <name>1-deoxy-D-xylulose 5-phosphate</name>
        <dbReference type="ChEBI" id="CHEBI:57792"/>
    </ligand>
</feature>
<feature type="binding site" evidence="9">
    <location>
        <position position="15"/>
    </location>
    <ligand>
        <name>NADPH</name>
        <dbReference type="ChEBI" id="CHEBI:57783"/>
    </ligand>
</feature>
<gene>
    <name evidence="9" type="primary">dxr</name>
    <name evidence="13" type="ORF">NM125_14475</name>
</gene>
<dbReference type="GO" id="GO:0051484">
    <property type="term" value="P:isopentenyl diphosphate biosynthetic process, methylerythritol 4-phosphate pathway involved in terpenoid biosynthetic process"/>
    <property type="evidence" value="ECO:0007669"/>
    <property type="project" value="UniProtKB-ARBA"/>
</dbReference>
<feature type="binding site" evidence="9">
    <location>
        <position position="40"/>
    </location>
    <ligand>
        <name>NADPH</name>
        <dbReference type="ChEBI" id="CHEBI:57783"/>
    </ligand>
</feature>
<dbReference type="Gene3D" id="3.40.50.720">
    <property type="entry name" value="NAD(P)-binding Rossmann-like Domain"/>
    <property type="match status" value="1"/>
</dbReference>
<dbReference type="Gene3D" id="1.10.1740.10">
    <property type="match status" value="1"/>
</dbReference>
<evidence type="ECO:0000256" key="8">
    <source>
        <dbReference type="ARBA" id="ARBA00048543"/>
    </source>
</evidence>
<feature type="binding site" evidence="9">
    <location>
        <position position="203"/>
    </location>
    <ligand>
        <name>NADPH</name>
        <dbReference type="ChEBI" id="CHEBI:57783"/>
    </ligand>
</feature>
<keyword evidence="6 9" id="KW-0464">Manganese</keyword>
<dbReference type="GO" id="GO:0070402">
    <property type="term" value="F:NADPH binding"/>
    <property type="evidence" value="ECO:0007669"/>
    <property type="project" value="InterPro"/>
</dbReference>
<comment type="similarity">
    <text evidence="2 9">Belongs to the DXR family.</text>
</comment>
<dbReference type="PIRSF" id="PIRSF006205">
    <property type="entry name" value="Dxp_reductismrs"/>
    <property type="match status" value="1"/>
</dbReference>
<proteinExistence type="inferred from homology"/>
<feature type="domain" description="1-deoxy-D-xylulose 5-phosphate reductoisomerase N-terminal" evidence="10">
    <location>
        <begin position="6"/>
        <end position="130"/>
    </location>
</feature>
<dbReference type="SUPFAM" id="SSF51735">
    <property type="entry name" value="NAD(P)-binding Rossmann-fold domains"/>
    <property type="match status" value="1"/>
</dbReference>
<dbReference type="HAMAP" id="MF_00183">
    <property type="entry name" value="DXP_reductoisom"/>
    <property type="match status" value="1"/>
</dbReference>
<dbReference type="Proteomes" id="UP001139125">
    <property type="component" value="Unassembled WGS sequence"/>
</dbReference>
<dbReference type="NCBIfam" id="NF009114">
    <property type="entry name" value="PRK12464.1"/>
    <property type="match status" value="1"/>
</dbReference>
<keyword evidence="14" id="KW-1185">Reference proteome</keyword>
<dbReference type="RefSeq" id="WP_255135691.1">
    <property type="nucleotide sequence ID" value="NZ_JANDBC010000003.1"/>
</dbReference>
<keyword evidence="7 9" id="KW-0414">Isoprene biosynthesis</keyword>
<dbReference type="SUPFAM" id="SSF55347">
    <property type="entry name" value="Glyceraldehyde-3-phosphate dehydrogenase-like, C-terminal domain"/>
    <property type="match status" value="1"/>
</dbReference>
<feature type="domain" description="DXP reductoisomerase C-terminal" evidence="12">
    <location>
        <begin position="259"/>
        <end position="375"/>
    </location>
</feature>
<evidence type="ECO:0000256" key="7">
    <source>
        <dbReference type="ARBA" id="ARBA00023229"/>
    </source>
</evidence>
<accession>A0A9X2L5T9</accession>
<dbReference type="GO" id="GO:0030604">
    <property type="term" value="F:1-deoxy-D-xylulose-5-phosphate reductoisomerase activity"/>
    <property type="evidence" value="ECO:0007669"/>
    <property type="project" value="UniProtKB-UniRule"/>
</dbReference>
<dbReference type="InterPro" id="IPR026877">
    <property type="entry name" value="DXPR_C"/>
</dbReference>
<dbReference type="PANTHER" id="PTHR30525">
    <property type="entry name" value="1-DEOXY-D-XYLULOSE 5-PHOSPHATE REDUCTOISOMERASE"/>
    <property type="match status" value="1"/>
</dbReference>
<dbReference type="GO" id="GO:0030145">
    <property type="term" value="F:manganese ion binding"/>
    <property type="evidence" value="ECO:0007669"/>
    <property type="project" value="TreeGrafter"/>
</dbReference>
<keyword evidence="4 9" id="KW-0521">NADP</keyword>
<feature type="binding site" evidence="9">
    <location>
        <position position="150"/>
    </location>
    <ligand>
        <name>1-deoxy-D-xylulose 5-phosphate</name>
        <dbReference type="ChEBI" id="CHEBI:57792"/>
    </ligand>
</feature>
<dbReference type="NCBIfam" id="TIGR00243">
    <property type="entry name" value="Dxr"/>
    <property type="match status" value="1"/>
</dbReference>
<feature type="binding site" evidence="9">
    <location>
        <position position="13"/>
    </location>
    <ligand>
        <name>NADPH</name>
        <dbReference type="ChEBI" id="CHEBI:57783"/>
    </ligand>
</feature>
<dbReference type="AlphaFoldDB" id="A0A9X2L5T9"/>
<feature type="binding site" evidence="9">
    <location>
        <position position="124"/>
    </location>
    <ligand>
        <name>NADPH</name>
        <dbReference type="ChEBI" id="CHEBI:57783"/>
    </ligand>
</feature>
<keyword evidence="3 9" id="KW-0479">Metal-binding</keyword>
<evidence type="ECO:0000256" key="5">
    <source>
        <dbReference type="ARBA" id="ARBA00023002"/>
    </source>
</evidence>
<feature type="binding site" evidence="9">
    <location>
        <position position="14"/>
    </location>
    <ligand>
        <name>NADPH</name>
        <dbReference type="ChEBI" id="CHEBI:57783"/>
    </ligand>
</feature>
<feature type="binding site" evidence="9">
    <location>
        <position position="215"/>
    </location>
    <ligand>
        <name>1-deoxy-D-xylulose 5-phosphate</name>
        <dbReference type="ChEBI" id="CHEBI:57792"/>
    </ligand>
</feature>
<evidence type="ECO:0000256" key="4">
    <source>
        <dbReference type="ARBA" id="ARBA00022857"/>
    </source>
</evidence>
<dbReference type="InterPro" id="IPR013512">
    <property type="entry name" value="DXP_reductoisomerase_N"/>
</dbReference>
<reference evidence="13" key="1">
    <citation type="submission" date="2022-06" db="EMBL/GenBank/DDBJ databases">
        <title>Gracilimonas sp. CAU 1638 isolated from sea sediment.</title>
        <authorList>
            <person name="Kim W."/>
        </authorList>
    </citation>
    <scope>NUCLEOTIDE SEQUENCE</scope>
    <source>
        <strain evidence="13">CAU 1638</strain>
    </source>
</reference>
<evidence type="ECO:0000256" key="3">
    <source>
        <dbReference type="ARBA" id="ARBA00022723"/>
    </source>
</evidence>
<evidence type="ECO:0000259" key="10">
    <source>
        <dbReference type="Pfam" id="PF02670"/>
    </source>
</evidence>
<comment type="cofactor">
    <cofactor evidence="9">
        <name>Mg(2+)</name>
        <dbReference type="ChEBI" id="CHEBI:18420"/>
    </cofactor>
    <cofactor evidence="9">
        <name>Mn(2+)</name>
        <dbReference type="ChEBI" id="CHEBI:29035"/>
    </cofactor>
</comment>
<evidence type="ECO:0000259" key="12">
    <source>
        <dbReference type="Pfam" id="PF13288"/>
    </source>
</evidence>
<sequence length="382" mass="42255">MKKQKLAILGSTGSIGTQTLEIARQHPDKFEIVALTAHSNWELLAEQVHEFNPAYVLISNEEYYTNLKQAVSGTKVMSGAEHLPAIASLPEVDTVLNSLVGFAGFESTLEAIRSGKKVALANKESLVVGGELIMAELVKSEAQLIPVDSEHSAMLQCLVGESMDDIEKIIITASGGPFREFSKEQMQQVTVEQALDHPNWNMGAKITIDSSTMMNKGLEIIEAHWLFDLPVEKIQPVIHPQSIIHSMITFIDGSSKAQLGLPDMKVPIIYALSYPDRFPLDTPRMNWNEAQNLTFEPVDFDKFPCVRLAMDSISKGGYAPAVLNAANEVAVERFLNKEIGYIHIPEIVKESLANIVLNDSLNTETLKEIDKETRSYAHTIIK</sequence>
<comment type="caution">
    <text evidence="9">Lacks conserved residue(s) required for the propagation of feature annotation.</text>
</comment>
<dbReference type="PANTHER" id="PTHR30525:SF0">
    <property type="entry name" value="1-DEOXY-D-XYLULOSE 5-PHOSPHATE REDUCTOISOMERASE, CHLOROPLASTIC"/>
    <property type="match status" value="1"/>
</dbReference>